<feature type="chain" id="PRO_5036487459" evidence="1">
    <location>
        <begin position="40"/>
        <end position="81"/>
    </location>
</feature>
<sequence length="81" mass="9289">MRLRLVFEVEQRLWHNGSAMKHVFVYLLILIFMTGVLQAETAVNEQVKNGTKTKRDVTDVSGTNKIRREAEGDALKILRFG</sequence>
<comment type="caution">
    <text evidence="2">The sequence shown here is derived from an EMBL/GenBank/DDBJ whole genome shotgun (WGS) entry which is preliminary data.</text>
</comment>
<proteinExistence type="predicted"/>
<evidence type="ECO:0000313" key="2">
    <source>
        <dbReference type="EMBL" id="GFT33922.1"/>
    </source>
</evidence>
<protein>
    <submittedName>
        <fullName evidence="2">Uncharacterized protein</fullName>
    </submittedName>
</protein>
<keyword evidence="3" id="KW-1185">Reference proteome</keyword>
<name>A0A8X6TNB4_NEPPI</name>
<dbReference type="AlphaFoldDB" id="A0A8X6TNB4"/>
<keyword evidence="1" id="KW-0732">Signal</keyword>
<gene>
    <name evidence="2" type="ORF">NPIL_430091</name>
</gene>
<reference evidence="2" key="1">
    <citation type="submission" date="2020-08" db="EMBL/GenBank/DDBJ databases">
        <title>Multicomponent nature underlies the extraordinary mechanical properties of spider dragline silk.</title>
        <authorList>
            <person name="Kono N."/>
            <person name="Nakamura H."/>
            <person name="Mori M."/>
            <person name="Yoshida Y."/>
            <person name="Ohtoshi R."/>
            <person name="Malay A.D."/>
            <person name="Moran D.A.P."/>
            <person name="Tomita M."/>
            <person name="Numata K."/>
            <person name="Arakawa K."/>
        </authorList>
    </citation>
    <scope>NUCLEOTIDE SEQUENCE</scope>
</reference>
<feature type="signal peptide" evidence="1">
    <location>
        <begin position="1"/>
        <end position="39"/>
    </location>
</feature>
<dbReference type="EMBL" id="BMAW01061997">
    <property type="protein sequence ID" value="GFT33922.1"/>
    <property type="molecule type" value="Genomic_DNA"/>
</dbReference>
<organism evidence="2 3">
    <name type="scientific">Nephila pilipes</name>
    <name type="common">Giant wood spider</name>
    <name type="synonym">Nephila maculata</name>
    <dbReference type="NCBI Taxonomy" id="299642"/>
    <lineage>
        <taxon>Eukaryota</taxon>
        <taxon>Metazoa</taxon>
        <taxon>Ecdysozoa</taxon>
        <taxon>Arthropoda</taxon>
        <taxon>Chelicerata</taxon>
        <taxon>Arachnida</taxon>
        <taxon>Araneae</taxon>
        <taxon>Araneomorphae</taxon>
        <taxon>Entelegynae</taxon>
        <taxon>Araneoidea</taxon>
        <taxon>Nephilidae</taxon>
        <taxon>Nephila</taxon>
    </lineage>
</organism>
<evidence type="ECO:0000256" key="1">
    <source>
        <dbReference type="SAM" id="SignalP"/>
    </source>
</evidence>
<accession>A0A8X6TNB4</accession>
<evidence type="ECO:0000313" key="3">
    <source>
        <dbReference type="Proteomes" id="UP000887013"/>
    </source>
</evidence>
<dbReference type="Proteomes" id="UP000887013">
    <property type="component" value="Unassembled WGS sequence"/>
</dbReference>